<feature type="compositionally biased region" description="Basic and acidic residues" evidence="1">
    <location>
        <begin position="205"/>
        <end position="215"/>
    </location>
</feature>
<keyword evidence="3" id="KW-1185">Reference proteome</keyword>
<gene>
    <name evidence="2" type="ORF">FGG08_006102</name>
</gene>
<feature type="compositionally biased region" description="Polar residues" evidence="1">
    <location>
        <begin position="141"/>
        <end position="150"/>
    </location>
</feature>
<accession>A0A9P8L0S4</accession>
<feature type="compositionally biased region" description="Low complexity" evidence="1">
    <location>
        <begin position="151"/>
        <end position="169"/>
    </location>
</feature>
<proteinExistence type="predicted"/>
<protein>
    <submittedName>
        <fullName evidence="2">Uncharacterized protein</fullName>
    </submittedName>
</protein>
<evidence type="ECO:0000256" key="1">
    <source>
        <dbReference type="SAM" id="MobiDB-lite"/>
    </source>
</evidence>
<reference evidence="2" key="1">
    <citation type="submission" date="2021-03" db="EMBL/GenBank/DDBJ databases">
        <title>Comparative genomics and phylogenomic investigation of the class Geoglossomycetes provide insights into ecological specialization and systematics.</title>
        <authorList>
            <person name="Melie T."/>
            <person name="Pirro S."/>
            <person name="Miller A.N."/>
            <person name="Quandt A."/>
        </authorList>
    </citation>
    <scope>NUCLEOTIDE SEQUENCE</scope>
    <source>
        <strain evidence="2">GBOQ0MN5Z8</strain>
    </source>
</reference>
<feature type="compositionally biased region" description="Basic and acidic residues" evidence="1">
    <location>
        <begin position="86"/>
        <end position="106"/>
    </location>
</feature>
<feature type="region of interest" description="Disordered" evidence="1">
    <location>
        <begin position="253"/>
        <end position="287"/>
    </location>
</feature>
<organism evidence="2 3">
    <name type="scientific">Glutinoglossum americanum</name>
    <dbReference type="NCBI Taxonomy" id="1670608"/>
    <lineage>
        <taxon>Eukaryota</taxon>
        <taxon>Fungi</taxon>
        <taxon>Dikarya</taxon>
        <taxon>Ascomycota</taxon>
        <taxon>Pezizomycotina</taxon>
        <taxon>Geoglossomycetes</taxon>
        <taxon>Geoglossales</taxon>
        <taxon>Geoglossaceae</taxon>
        <taxon>Glutinoglossum</taxon>
    </lineage>
</organism>
<dbReference type="AlphaFoldDB" id="A0A9P8L0S4"/>
<feature type="compositionally biased region" description="Basic and acidic residues" evidence="1">
    <location>
        <begin position="50"/>
        <end position="68"/>
    </location>
</feature>
<dbReference type="EMBL" id="JAGHQL010000163">
    <property type="protein sequence ID" value="KAH0537099.1"/>
    <property type="molecule type" value="Genomic_DNA"/>
</dbReference>
<feature type="compositionally biased region" description="Basic residues" evidence="1">
    <location>
        <begin position="76"/>
        <end position="85"/>
    </location>
</feature>
<feature type="region of interest" description="Disordered" evidence="1">
    <location>
        <begin position="304"/>
        <end position="398"/>
    </location>
</feature>
<feature type="region of interest" description="Disordered" evidence="1">
    <location>
        <begin position="50"/>
        <end position="229"/>
    </location>
</feature>
<feature type="region of interest" description="Disordered" evidence="1">
    <location>
        <begin position="1"/>
        <end position="21"/>
    </location>
</feature>
<name>A0A9P8L0S4_9PEZI</name>
<dbReference type="Proteomes" id="UP000698800">
    <property type="component" value="Unassembled WGS sequence"/>
</dbReference>
<comment type="caution">
    <text evidence="2">The sequence shown here is derived from an EMBL/GenBank/DDBJ whole genome shotgun (WGS) entry which is preliminary data.</text>
</comment>
<evidence type="ECO:0000313" key="2">
    <source>
        <dbReference type="EMBL" id="KAH0537099.1"/>
    </source>
</evidence>
<feature type="non-terminal residue" evidence="2">
    <location>
        <position position="398"/>
    </location>
</feature>
<evidence type="ECO:0000313" key="3">
    <source>
        <dbReference type="Proteomes" id="UP000698800"/>
    </source>
</evidence>
<sequence length="398" mass="43709">MEAGGLYQPITPPDRKPTFRDIYGFPLCQPLTSEGRRNRNIAKAELRRISRRETATDEAYRREKERFAEAQLSYSSRRRRKRRAEHRGEGGDMDRGGTWEGEPPRESRHHGSKANTEERPQLLVGPLQYMMRGALGGTGDPGSTTSRPNRSSGTGSAGSSTGGSSSAGSPTGRSLYPPLDPLPSQVEDRFKDPQPLVDIATLAEPGREATQRSAEEASDPTWPAWRPTRLPLYPENRMLKNSQLSVDPTFLAEFRSGGTHTPPSAGGAEKPLYPRLPPEGMASGLSAERGLDRYLESRRPWGLSFLTEGPNAPLPQTPRRESSRGPASPTDPYPPINLDRLWELGTPSPLSHPDLLRDLDLPSPRRNPDLMGDPGRPGSPRTLNPRPRNLVPLAGFGG</sequence>